<dbReference type="EMBL" id="KN832877">
    <property type="protein sequence ID" value="KIN00460.1"/>
    <property type="molecule type" value="Genomic_DNA"/>
</dbReference>
<accession>A0A0C3HB57</accession>
<dbReference type="AlphaFoldDB" id="A0A0C3HB57"/>
<name>A0A0C3HB57_OIDMZ</name>
<evidence type="ECO:0000313" key="2">
    <source>
        <dbReference type="Proteomes" id="UP000054321"/>
    </source>
</evidence>
<sequence>MQRIQPVLSNNVSKPQLTPVYALVLSLEDKEQICKRQVFAINISSTSKILTRLHTMRHL</sequence>
<reference evidence="1 2" key="1">
    <citation type="submission" date="2014-04" db="EMBL/GenBank/DDBJ databases">
        <authorList>
            <consortium name="DOE Joint Genome Institute"/>
            <person name="Kuo A."/>
            <person name="Martino E."/>
            <person name="Perotto S."/>
            <person name="Kohler A."/>
            <person name="Nagy L.G."/>
            <person name="Floudas D."/>
            <person name="Copeland A."/>
            <person name="Barry K.W."/>
            <person name="Cichocki N."/>
            <person name="Veneault-Fourrey C."/>
            <person name="LaButti K."/>
            <person name="Lindquist E.A."/>
            <person name="Lipzen A."/>
            <person name="Lundell T."/>
            <person name="Morin E."/>
            <person name="Murat C."/>
            <person name="Sun H."/>
            <person name="Tunlid A."/>
            <person name="Henrissat B."/>
            <person name="Grigoriev I.V."/>
            <person name="Hibbett D.S."/>
            <person name="Martin F."/>
            <person name="Nordberg H.P."/>
            <person name="Cantor M.N."/>
            <person name="Hua S.X."/>
        </authorList>
    </citation>
    <scope>NUCLEOTIDE SEQUENCE [LARGE SCALE GENOMIC DNA]</scope>
    <source>
        <strain evidence="1 2">Zn</strain>
    </source>
</reference>
<evidence type="ECO:0000313" key="1">
    <source>
        <dbReference type="EMBL" id="KIN00460.1"/>
    </source>
</evidence>
<dbReference type="HOGENOM" id="CLU_2961404_0_0_1"/>
<keyword evidence="2" id="KW-1185">Reference proteome</keyword>
<reference evidence="2" key="2">
    <citation type="submission" date="2015-01" db="EMBL/GenBank/DDBJ databases">
        <title>Evolutionary Origins and Diversification of the Mycorrhizal Mutualists.</title>
        <authorList>
            <consortium name="DOE Joint Genome Institute"/>
            <consortium name="Mycorrhizal Genomics Consortium"/>
            <person name="Kohler A."/>
            <person name="Kuo A."/>
            <person name="Nagy L.G."/>
            <person name="Floudas D."/>
            <person name="Copeland A."/>
            <person name="Barry K.W."/>
            <person name="Cichocki N."/>
            <person name="Veneault-Fourrey C."/>
            <person name="LaButti K."/>
            <person name="Lindquist E.A."/>
            <person name="Lipzen A."/>
            <person name="Lundell T."/>
            <person name="Morin E."/>
            <person name="Murat C."/>
            <person name="Riley R."/>
            <person name="Ohm R."/>
            <person name="Sun H."/>
            <person name="Tunlid A."/>
            <person name="Henrissat B."/>
            <person name="Grigoriev I.V."/>
            <person name="Hibbett D.S."/>
            <person name="Martin F."/>
        </authorList>
    </citation>
    <scope>NUCLEOTIDE SEQUENCE [LARGE SCALE GENOMIC DNA]</scope>
    <source>
        <strain evidence="2">Zn</strain>
    </source>
</reference>
<proteinExistence type="predicted"/>
<dbReference type="Proteomes" id="UP000054321">
    <property type="component" value="Unassembled WGS sequence"/>
</dbReference>
<protein>
    <submittedName>
        <fullName evidence="1">Uncharacterized protein</fullName>
    </submittedName>
</protein>
<gene>
    <name evidence="1" type="ORF">OIDMADRAFT_19534</name>
</gene>
<organism evidence="1 2">
    <name type="scientific">Oidiodendron maius (strain Zn)</name>
    <dbReference type="NCBI Taxonomy" id="913774"/>
    <lineage>
        <taxon>Eukaryota</taxon>
        <taxon>Fungi</taxon>
        <taxon>Dikarya</taxon>
        <taxon>Ascomycota</taxon>
        <taxon>Pezizomycotina</taxon>
        <taxon>Leotiomycetes</taxon>
        <taxon>Leotiomycetes incertae sedis</taxon>
        <taxon>Myxotrichaceae</taxon>
        <taxon>Oidiodendron</taxon>
    </lineage>
</organism>
<dbReference type="InParanoid" id="A0A0C3HB57"/>